<sequence>MNLPIKVADCLVHDITNSNGVTFDDSRKIRMVRCWAGLFIPSIYYARSGIDVDSQKTKRIFIEHATTTVSDKTFHLPHSTIPRRVVVAYSTSSHPPQRTNMTLRCYGLSAWFRGDIYIFCLRGNDDDLEFDDITDDDFEFVVQAMGSDVSICPSKVQPRCRQEDWTMSKFPLIIGNCSVFDDISKDPKCFATKSTVKAIRCTRGIIVPVFDDIPAGCQQSSSKKTSISVTTIHGVVGNRVLTVPSSDDQRRVLILYTKAQASDGPFNSSLNCYNVYGRVRGDVLILVIKGPFDDCEFTDITDDDFQFAAWSMACHQGYLPCSATTVMKNGKFKYLSSTPEEVWLQVFQEFMRFNSSMELHIKTCGCEWSSCPVSAAYEDNLRILQRVCNNFQNFISTAPTIFQVFQLAEGESAPGVTQDLRDVLVFEIKCKQLNNLQVNCIASTIRSLTAVIRFNLSTSFADDVTDIAKQHLKDSIIFMVAGRRNYIKAFKCNLSIGLASPLGSLLSPQIVFFSIRCEDDYVPGRAFKSWPRLSHLEISPPSVGQHVFHGQYDHYPMLQRLAVVGPTHGLVVSKLLFNASDQLVHLTLPADINRPIRPLPPMHNLRSLECAVDEAKIAIEMDKSLLDELRIVGFQDSFLTSLDARMAFATDLDELFHTLHNSSAVSKLRKIVILGLFVEDFSRDGWKEYEKRSYSNWAMRFRSRRIVLQDGLSSKF</sequence>
<dbReference type="InParanoid" id="A0A0H2RK28"/>
<dbReference type="AlphaFoldDB" id="A0A0H2RK28"/>
<dbReference type="Proteomes" id="UP000053477">
    <property type="component" value="Unassembled WGS sequence"/>
</dbReference>
<protein>
    <submittedName>
        <fullName evidence="1">Uncharacterized protein</fullName>
    </submittedName>
</protein>
<proteinExistence type="predicted"/>
<gene>
    <name evidence="1" type="ORF">SCHPADRAFT_892828</name>
</gene>
<accession>A0A0H2RK28</accession>
<reference evidence="1 2" key="1">
    <citation type="submission" date="2015-04" db="EMBL/GenBank/DDBJ databases">
        <title>Complete genome sequence of Schizopora paradoxa KUC8140, a cosmopolitan wood degrader in East Asia.</title>
        <authorList>
            <consortium name="DOE Joint Genome Institute"/>
            <person name="Min B."/>
            <person name="Park H."/>
            <person name="Jang Y."/>
            <person name="Kim J.-J."/>
            <person name="Kim K.H."/>
            <person name="Pangilinan J."/>
            <person name="Lipzen A."/>
            <person name="Riley R."/>
            <person name="Grigoriev I.V."/>
            <person name="Spatafora J.W."/>
            <person name="Choi I.-G."/>
        </authorList>
    </citation>
    <scope>NUCLEOTIDE SEQUENCE [LARGE SCALE GENOMIC DNA]</scope>
    <source>
        <strain evidence="1 2">KUC8140</strain>
    </source>
</reference>
<organism evidence="1 2">
    <name type="scientific">Schizopora paradoxa</name>
    <dbReference type="NCBI Taxonomy" id="27342"/>
    <lineage>
        <taxon>Eukaryota</taxon>
        <taxon>Fungi</taxon>
        <taxon>Dikarya</taxon>
        <taxon>Basidiomycota</taxon>
        <taxon>Agaricomycotina</taxon>
        <taxon>Agaricomycetes</taxon>
        <taxon>Hymenochaetales</taxon>
        <taxon>Schizoporaceae</taxon>
        <taxon>Schizopora</taxon>
    </lineage>
</organism>
<dbReference type="EMBL" id="KQ086044">
    <property type="protein sequence ID" value="KLO09823.1"/>
    <property type="molecule type" value="Genomic_DNA"/>
</dbReference>
<name>A0A0H2RK28_9AGAM</name>
<evidence type="ECO:0000313" key="2">
    <source>
        <dbReference type="Proteomes" id="UP000053477"/>
    </source>
</evidence>
<keyword evidence="2" id="KW-1185">Reference proteome</keyword>
<evidence type="ECO:0000313" key="1">
    <source>
        <dbReference type="EMBL" id="KLO09823.1"/>
    </source>
</evidence>